<name>A0AAE0GGA8_9CHLO</name>
<evidence type="ECO:0000313" key="2">
    <source>
        <dbReference type="Proteomes" id="UP001190700"/>
    </source>
</evidence>
<proteinExistence type="predicted"/>
<evidence type="ECO:0000313" key="1">
    <source>
        <dbReference type="EMBL" id="KAK3277554.1"/>
    </source>
</evidence>
<reference evidence="1 2" key="1">
    <citation type="journal article" date="2015" name="Genome Biol. Evol.">
        <title>Comparative Genomics of a Bacterivorous Green Alga Reveals Evolutionary Causalities and Consequences of Phago-Mixotrophic Mode of Nutrition.</title>
        <authorList>
            <person name="Burns J.A."/>
            <person name="Paasch A."/>
            <person name="Narechania A."/>
            <person name="Kim E."/>
        </authorList>
    </citation>
    <scope>NUCLEOTIDE SEQUENCE [LARGE SCALE GENOMIC DNA]</scope>
    <source>
        <strain evidence="1 2">PLY_AMNH</strain>
    </source>
</reference>
<accession>A0AAE0GGA8</accession>
<dbReference type="Proteomes" id="UP001190700">
    <property type="component" value="Unassembled WGS sequence"/>
</dbReference>
<sequence>MHGKSARLGVLNRRGTAAAFCCPIDDDPEQLHALALCQIYQDAADEGQEAFAAVCGIYGALAVLGAGEAAPAIDYSVYGFTVGAQSRGAEEEDLLQGLDAMNERLDAVVDAIGFSATTASFVNDMNNSNAAGTRVTCPYGCCDGPECVVEGPPSPGGAPHGHHSLRDGAGAFTFAGGACADFGHDAPPFVPRPNAIPPFRYWQPEGYYWSLHTRGWAWHPGQPSHPQVVIPGFTEPAFSGAGAPNKLNAI</sequence>
<keyword evidence="2" id="KW-1185">Reference proteome</keyword>
<dbReference type="AlphaFoldDB" id="A0AAE0GGA8"/>
<protein>
    <submittedName>
        <fullName evidence="1">Uncharacterized protein</fullName>
    </submittedName>
</protein>
<comment type="caution">
    <text evidence="1">The sequence shown here is derived from an EMBL/GenBank/DDBJ whole genome shotgun (WGS) entry which is preliminary data.</text>
</comment>
<organism evidence="1 2">
    <name type="scientific">Cymbomonas tetramitiformis</name>
    <dbReference type="NCBI Taxonomy" id="36881"/>
    <lineage>
        <taxon>Eukaryota</taxon>
        <taxon>Viridiplantae</taxon>
        <taxon>Chlorophyta</taxon>
        <taxon>Pyramimonadophyceae</taxon>
        <taxon>Pyramimonadales</taxon>
        <taxon>Pyramimonadaceae</taxon>
        <taxon>Cymbomonas</taxon>
    </lineage>
</organism>
<gene>
    <name evidence="1" type="ORF">CYMTET_14448</name>
</gene>
<dbReference type="EMBL" id="LGRX02006052">
    <property type="protein sequence ID" value="KAK3277554.1"/>
    <property type="molecule type" value="Genomic_DNA"/>
</dbReference>